<accession>A0A6S5TYP2</accession>
<dbReference type="InterPro" id="IPR002933">
    <property type="entry name" value="Peptidase_M20"/>
</dbReference>
<dbReference type="Pfam" id="PF07687">
    <property type="entry name" value="M20_dimer"/>
    <property type="match status" value="1"/>
</dbReference>
<dbReference type="NCBIfam" id="TIGR01879">
    <property type="entry name" value="hydantase"/>
    <property type="match status" value="1"/>
</dbReference>
<reference evidence="5 6" key="1">
    <citation type="submission" date="2019-12" db="EMBL/GenBank/DDBJ databases">
        <title>complete genome sequences of Pseudomonas putida str. WP8-W18-CRE-01 isolated from wastewater treatment plant effluent.</title>
        <authorList>
            <person name="Sekizuka T."/>
            <person name="Itokawa K."/>
            <person name="Yatsu K."/>
            <person name="Inamine Y."/>
            <person name="Kuroda M."/>
        </authorList>
    </citation>
    <scope>NUCLEOTIDE SEQUENCE [LARGE SCALE GENOMIC DNA]</scope>
    <source>
        <strain evidence="5 6">WP8-W18-CRE-01</strain>
    </source>
</reference>
<dbReference type="PANTHER" id="PTHR32494">
    <property type="entry name" value="ALLANTOATE DEIMINASE-RELATED"/>
    <property type="match status" value="1"/>
</dbReference>
<dbReference type="RefSeq" id="WP_182815377.1">
    <property type="nucleotide sequence ID" value="NZ_AP022227.1"/>
</dbReference>
<dbReference type="Gene3D" id="3.40.630.10">
    <property type="entry name" value="Zn peptidases"/>
    <property type="match status" value="1"/>
</dbReference>
<name>A0A6S5TYP2_PSEPU</name>
<dbReference type="AlphaFoldDB" id="A0A6S5TYP2"/>
<evidence type="ECO:0000256" key="2">
    <source>
        <dbReference type="ARBA" id="ARBA00022801"/>
    </source>
</evidence>
<dbReference type="CDD" id="cd03884">
    <property type="entry name" value="M20_bAS"/>
    <property type="match status" value="1"/>
</dbReference>
<dbReference type="Proteomes" id="UP000515680">
    <property type="component" value="Chromosome"/>
</dbReference>
<dbReference type="EMBL" id="AP022227">
    <property type="protein sequence ID" value="BBT40545.1"/>
    <property type="molecule type" value="Genomic_DNA"/>
</dbReference>
<dbReference type="Gene3D" id="3.30.70.360">
    <property type="match status" value="1"/>
</dbReference>
<comment type="similarity">
    <text evidence="1">Belongs to the peptidase M20 family.</text>
</comment>
<dbReference type="InterPro" id="IPR036264">
    <property type="entry name" value="Bact_exopeptidase_dim_dom"/>
</dbReference>
<gene>
    <name evidence="5" type="primary">amaB</name>
    <name evidence="5" type="ORF">WP8W18C01_28860</name>
</gene>
<proteinExistence type="inferred from homology"/>
<feature type="binding site" evidence="3">
    <location>
        <position position="384"/>
    </location>
    <ligand>
        <name>Zn(2+)</name>
        <dbReference type="ChEBI" id="CHEBI:29105"/>
        <label>2</label>
    </ligand>
</feature>
<dbReference type="SUPFAM" id="SSF55031">
    <property type="entry name" value="Bacterial exopeptidase dimerisation domain"/>
    <property type="match status" value="1"/>
</dbReference>
<evidence type="ECO:0000313" key="6">
    <source>
        <dbReference type="Proteomes" id="UP000515680"/>
    </source>
</evidence>
<dbReference type="SUPFAM" id="SSF53187">
    <property type="entry name" value="Zn-dependent exopeptidases"/>
    <property type="match status" value="1"/>
</dbReference>
<feature type="binding site" evidence="3">
    <location>
        <position position="101"/>
    </location>
    <ligand>
        <name>Zn(2+)</name>
        <dbReference type="ChEBI" id="CHEBI:29105"/>
        <label>2</label>
    </ligand>
</feature>
<evidence type="ECO:0000259" key="4">
    <source>
        <dbReference type="Pfam" id="PF07687"/>
    </source>
</evidence>
<dbReference type="GO" id="GO:0016813">
    <property type="term" value="F:hydrolase activity, acting on carbon-nitrogen (but not peptide) bonds, in linear amidines"/>
    <property type="evidence" value="ECO:0007669"/>
    <property type="project" value="InterPro"/>
</dbReference>
<dbReference type="NCBIfam" id="NF006769">
    <property type="entry name" value="PRK09290.1-3"/>
    <property type="match status" value="1"/>
</dbReference>
<feature type="binding site" evidence="3">
    <location>
        <position position="197"/>
    </location>
    <ligand>
        <name>Zn(2+)</name>
        <dbReference type="ChEBI" id="CHEBI:29105"/>
        <label>1</label>
    </ligand>
</feature>
<dbReference type="InterPro" id="IPR010158">
    <property type="entry name" value="Amidase_Cbmase"/>
</dbReference>
<keyword evidence="3" id="KW-0479">Metal-binding</keyword>
<evidence type="ECO:0000313" key="5">
    <source>
        <dbReference type="EMBL" id="BBT40545.1"/>
    </source>
</evidence>
<feature type="binding site" evidence="3">
    <location>
        <position position="101"/>
    </location>
    <ligand>
        <name>Zn(2+)</name>
        <dbReference type="ChEBI" id="CHEBI:29105"/>
        <label>1</label>
    </ligand>
</feature>
<dbReference type="NCBIfam" id="NF006771">
    <property type="entry name" value="PRK09290.1-5"/>
    <property type="match status" value="1"/>
</dbReference>
<keyword evidence="3" id="KW-0862">Zinc</keyword>
<dbReference type="PANTHER" id="PTHR32494:SF5">
    <property type="entry name" value="ALLANTOATE AMIDOHYDROLASE"/>
    <property type="match status" value="1"/>
</dbReference>
<feature type="binding site" evidence="3">
    <location>
        <position position="90"/>
    </location>
    <ligand>
        <name>Zn(2+)</name>
        <dbReference type="ChEBI" id="CHEBI:29105"/>
        <label>1</label>
    </ligand>
</feature>
<evidence type="ECO:0000256" key="3">
    <source>
        <dbReference type="PIRSR" id="PIRSR001235-1"/>
    </source>
</evidence>
<organism evidence="5 6">
    <name type="scientific">Pseudomonas putida</name>
    <name type="common">Arthrobacter siderocapsulatus</name>
    <dbReference type="NCBI Taxonomy" id="303"/>
    <lineage>
        <taxon>Bacteria</taxon>
        <taxon>Pseudomonadati</taxon>
        <taxon>Pseudomonadota</taxon>
        <taxon>Gammaproteobacteria</taxon>
        <taxon>Pseudomonadales</taxon>
        <taxon>Pseudomonadaceae</taxon>
        <taxon>Pseudomonas</taxon>
    </lineage>
</organism>
<dbReference type="InterPro" id="IPR011650">
    <property type="entry name" value="Peptidase_M20_dimer"/>
</dbReference>
<dbReference type="PIRSF" id="PIRSF001235">
    <property type="entry name" value="Amidase_carbamoylase"/>
    <property type="match status" value="1"/>
</dbReference>
<sequence>MSVSTSKARKVLIQQDRLWADLMSTARFGALGETGMRRLALSEEDRQVRDWFVAACRALGCTIDIDRIGNIFATYPGRDPNLAPIAMGSHLDTQPAGGRFDGILGVLAGVELLRALQDAGMRPAHPITVIVWTNEEGSRFAPAMMGSGVYCGAHSLETVAATCDKSGVSVAQALDAIGYAGDREPGFLPFAAYLELHIEQGPVLEAQNLEIGVVEAVQGVCWLDIKVPGVEAHAGGRPMTMREDALVAASKIVLAVEAVAARHTPGVGTVGYISAGPNSRNVIPGSVSLEVDLRHPTDTGLTALETELTAEIRRISPEAQVRRVWLKPPVRFDARIVDVVAACTEALGFSARRMVSGAGHDAAHVAGLAPSAMIFIPSYLGLSHNVREYSSPEQCAKGATVLLDAVLDLDERLSADASSN</sequence>
<evidence type="ECO:0000256" key="1">
    <source>
        <dbReference type="ARBA" id="ARBA00006153"/>
    </source>
</evidence>
<keyword evidence="2 5" id="KW-0378">Hydrolase</keyword>
<protein>
    <submittedName>
        <fullName evidence="5">Zn-dependent hydrolase</fullName>
    </submittedName>
</protein>
<feature type="domain" description="Peptidase M20 dimerisation" evidence="4">
    <location>
        <begin position="218"/>
        <end position="318"/>
    </location>
</feature>
<dbReference type="Pfam" id="PF01546">
    <property type="entry name" value="Peptidase_M20"/>
    <property type="match status" value="1"/>
</dbReference>
<comment type="cofactor">
    <cofactor evidence="3">
        <name>Zn(2+)</name>
        <dbReference type="ChEBI" id="CHEBI:29105"/>
    </cofactor>
    <text evidence="3">Binds 2 Zn(2+) ions per subunit.</text>
</comment>
<feature type="binding site" evidence="3">
    <location>
        <position position="136"/>
    </location>
    <ligand>
        <name>Zn(2+)</name>
        <dbReference type="ChEBI" id="CHEBI:29105"/>
        <label>2</label>
    </ligand>
</feature>
<dbReference type="GO" id="GO:0046872">
    <property type="term" value="F:metal ion binding"/>
    <property type="evidence" value="ECO:0007669"/>
    <property type="project" value="UniProtKB-KW"/>
</dbReference>